<sequence length="80" mass="8999">MSFNKSIDRLKRKLGGVRKISSMNLLPGTRGTSGTSGLDPMLKDSIYLAWSVASVQNSPESRRDRFRKSRALDDNKSWLL</sequence>
<name>A0A9D4J470_DREPO</name>
<comment type="caution">
    <text evidence="1">The sequence shown here is derived from an EMBL/GenBank/DDBJ whole genome shotgun (WGS) entry which is preliminary data.</text>
</comment>
<evidence type="ECO:0000313" key="1">
    <source>
        <dbReference type="EMBL" id="KAH3795244.1"/>
    </source>
</evidence>
<evidence type="ECO:0000313" key="2">
    <source>
        <dbReference type="Proteomes" id="UP000828390"/>
    </source>
</evidence>
<gene>
    <name evidence="1" type="ORF">DPMN_148792</name>
</gene>
<dbReference type="AlphaFoldDB" id="A0A9D4J470"/>
<dbReference type="Proteomes" id="UP000828390">
    <property type="component" value="Unassembled WGS sequence"/>
</dbReference>
<reference evidence="1" key="1">
    <citation type="journal article" date="2019" name="bioRxiv">
        <title>The Genome of the Zebra Mussel, Dreissena polymorpha: A Resource for Invasive Species Research.</title>
        <authorList>
            <person name="McCartney M.A."/>
            <person name="Auch B."/>
            <person name="Kono T."/>
            <person name="Mallez S."/>
            <person name="Zhang Y."/>
            <person name="Obille A."/>
            <person name="Becker A."/>
            <person name="Abrahante J.E."/>
            <person name="Garbe J."/>
            <person name="Badalamenti J.P."/>
            <person name="Herman A."/>
            <person name="Mangelson H."/>
            <person name="Liachko I."/>
            <person name="Sullivan S."/>
            <person name="Sone E.D."/>
            <person name="Koren S."/>
            <person name="Silverstein K.A.T."/>
            <person name="Beckman K.B."/>
            <person name="Gohl D.M."/>
        </authorList>
    </citation>
    <scope>NUCLEOTIDE SEQUENCE</scope>
    <source>
        <strain evidence="1">Duluth1</strain>
        <tissue evidence="1">Whole animal</tissue>
    </source>
</reference>
<proteinExistence type="predicted"/>
<reference evidence="1" key="2">
    <citation type="submission" date="2020-11" db="EMBL/GenBank/DDBJ databases">
        <authorList>
            <person name="McCartney M.A."/>
            <person name="Auch B."/>
            <person name="Kono T."/>
            <person name="Mallez S."/>
            <person name="Becker A."/>
            <person name="Gohl D.M."/>
            <person name="Silverstein K.A.T."/>
            <person name="Koren S."/>
            <person name="Bechman K.B."/>
            <person name="Herman A."/>
            <person name="Abrahante J.E."/>
            <person name="Garbe J."/>
        </authorList>
    </citation>
    <scope>NUCLEOTIDE SEQUENCE</scope>
    <source>
        <strain evidence="1">Duluth1</strain>
        <tissue evidence="1">Whole animal</tissue>
    </source>
</reference>
<organism evidence="1 2">
    <name type="scientific">Dreissena polymorpha</name>
    <name type="common">Zebra mussel</name>
    <name type="synonym">Mytilus polymorpha</name>
    <dbReference type="NCBI Taxonomy" id="45954"/>
    <lineage>
        <taxon>Eukaryota</taxon>
        <taxon>Metazoa</taxon>
        <taxon>Spiralia</taxon>
        <taxon>Lophotrochozoa</taxon>
        <taxon>Mollusca</taxon>
        <taxon>Bivalvia</taxon>
        <taxon>Autobranchia</taxon>
        <taxon>Heteroconchia</taxon>
        <taxon>Euheterodonta</taxon>
        <taxon>Imparidentia</taxon>
        <taxon>Neoheterodontei</taxon>
        <taxon>Myida</taxon>
        <taxon>Dreissenoidea</taxon>
        <taxon>Dreissenidae</taxon>
        <taxon>Dreissena</taxon>
    </lineage>
</organism>
<protein>
    <submittedName>
        <fullName evidence="1">Uncharacterized protein</fullName>
    </submittedName>
</protein>
<keyword evidence="2" id="KW-1185">Reference proteome</keyword>
<accession>A0A9D4J470</accession>
<dbReference type="EMBL" id="JAIWYP010000007">
    <property type="protein sequence ID" value="KAH3795244.1"/>
    <property type="molecule type" value="Genomic_DNA"/>
</dbReference>